<dbReference type="EMBL" id="VOAH01000001">
    <property type="protein sequence ID" value="TVP41899.1"/>
    <property type="molecule type" value="Genomic_DNA"/>
</dbReference>
<dbReference type="Proteomes" id="UP000315289">
    <property type="component" value="Unassembled WGS sequence"/>
</dbReference>
<dbReference type="OrthoDB" id="381980at2157"/>
<protein>
    <submittedName>
        <fullName evidence="3">Putative stress response protein YsnF</fullName>
    </submittedName>
</protein>
<feature type="region of interest" description="Disordered" evidence="1">
    <location>
        <begin position="216"/>
        <end position="235"/>
    </location>
</feature>
<evidence type="ECO:0000313" key="3">
    <source>
        <dbReference type="EMBL" id="TVP41899.1"/>
    </source>
</evidence>
<sequence length="235" mass="26814">MSTTNDKNIDLDTLVEKEAVGTDGLDLGTVKEIGDTFVITQKGLINKKKYHLPVTFIESYDGDIVRFAINESNLESYEQREADSFDDYSSFKASDMSKAVETTIPLMSEELQVTKKIIEDNVKIIKEPVKETKTAQIELIHEKVTIEKRPFNNENNIGENVSASDLEGSTDSKFEITIPIKREEPVITKRSFVREEVIVKKEPITETKTITEEITNEEIKYDRKDNDESKEKMPL</sequence>
<name>A0A557SZ66_9ARCH</name>
<comment type="caution">
    <text evidence="3">The sequence shown here is derived from an EMBL/GenBank/DDBJ whole genome shotgun (WGS) entry which is preliminary data.</text>
</comment>
<keyword evidence="4" id="KW-1185">Reference proteome</keyword>
<organism evidence="3 4">
    <name type="scientific">Candidatus Nitrosocosmicus arcticus</name>
    <dbReference type="NCBI Taxonomy" id="2035267"/>
    <lineage>
        <taxon>Archaea</taxon>
        <taxon>Nitrososphaerota</taxon>
        <taxon>Nitrososphaeria</taxon>
        <taxon>Nitrososphaerales</taxon>
        <taxon>Nitrososphaeraceae</taxon>
        <taxon>Candidatus Nitrosocosmicus</taxon>
    </lineage>
</organism>
<evidence type="ECO:0000256" key="1">
    <source>
        <dbReference type="SAM" id="MobiDB-lite"/>
    </source>
</evidence>
<dbReference type="Pfam" id="PF09557">
    <property type="entry name" value="DUF2382"/>
    <property type="match status" value="1"/>
</dbReference>
<accession>A0A557SZ66</accession>
<evidence type="ECO:0000313" key="4">
    <source>
        <dbReference type="Proteomes" id="UP000315289"/>
    </source>
</evidence>
<dbReference type="PANTHER" id="PTHR38463:SF1">
    <property type="entry name" value="STRESS RESPONSE PROTEIN YSNF"/>
    <property type="match status" value="1"/>
</dbReference>
<dbReference type="InterPro" id="IPR052967">
    <property type="entry name" value="Stress_Response_Assoc"/>
</dbReference>
<evidence type="ECO:0000259" key="2">
    <source>
        <dbReference type="Pfam" id="PF09557"/>
    </source>
</evidence>
<dbReference type="InterPro" id="IPR019060">
    <property type="entry name" value="DUF2382"/>
</dbReference>
<gene>
    <name evidence="3" type="ORF">NARC_10305</name>
</gene>
<dbReference type="AlphaFoldDB" id="A0A557SZ66"/>
<proteinExistence type="predicted"/>
<reference evidence="3 4" key="1">
    <citation type="journal article" date="2019" name="Front. Microbiol.">
        <title>Ammonia Oxidation by the Arctic Terrestrial Thaumarchaeote Candidatus Nitrosocosmicus arcticus Is Stimulated by Increasing Temperatures.</title>
        <authorList>
            <person name="Alves R.J.E."/>
            <person name="Kerou M."/>
            <person name="Zappe A."/>
            <person name="Bittner R."/>
            <person name="Abby S.S."/>
            <person name="Schmidt H.A."/>
            <person name="Pfeifer K."/>
            <person name="Schleper C."/>
        </authorList>
    </citation>
    <scope>NUCLEOTIDE SEQUENCE [LARGE SCALE GENOMIC DNA]</scope>
    <source>
        <strain evidence="3 4">Kfb</strain>
    </source>
</reference>
<dbReference type="PANTHER" id="PTHR38463">
    <property type="entry name" value="STRESS RESPONSE PROTEIN YSNF"/>
    <property type="match status" value="1"/>
</dbReference>
<dbReference type="RefSeq" id="WP_144728428.1">
    <property type="nucleotide sequence ID" value="NZ_ML675578.1"/>
</dbReference>
<feature type="domain" description="DUF2382" evidence="2">
    <location>
        <begin position="104"/>
        <end position="220"/>
    </location>
</feature>